<evidence type="ECO:0000259" key="2">
    <source>
        <dbReference type="Pfam" id="PF01429"/>
    </source>
</evidence>
<evidence type="ECO:0000256" key="1">
    <source>
        <dbReference type="SAM" id="MobiDB-lite"/>
    </source>
</evidence>
<dbReference type="SUPFAM" id="SSF54171">
    <property type="entry name" value="DNA-binding domain"/>
    <property type="match status" value="1"/>
</dbReference>
<feature type="region of interest" description="Disordered" evidence="1">
    <location>
        <begin position="1"/>
        <end position="138"/>
    </location>
</feature>
<dbReference type="AlphaFoldDB" id="A0A4W5JZ69"/>
<reference evidence="3" key="2">
    <citation type="submission" date="2025-08" db="UniProtKB">
        <authorList>
            <consortium name="Ensembl"/>
        </authorList>
    </citation>
    <scope>IDENTIFICATION</scope>
</reference>
<proteinExistence type="predicted"/>
<dbReference type="InterPro" id="IPR001739">
    <property type="entry name" value="Methyl_CpG_DNA-bd"/>
</dbReference>
<evidence type="ECO:0000313" key="3">
    <source>
        <dbReference type="Ensembl" id="ENSHHUP00000010343.1"/>
    </source>
</evidence>
<organism evidence="3 4">
    <name type="scientific">Hucho hucho</name>
    <name type="common">huchen</name>
    <dbReference type="NCBI Taxonomy" id="62062"/>
    <lineage>
        <taxon>Eukaryota</taxon>
        <taxon>Metazoa</taxon>
        <taxon>Chordata</taxon>
        <taxon>Craniata</taxon>
        <taxon>Vertebrata</taxon>
        <taxon>Euteleostomi</taxon>
        <taxon>Actinopterygii</taxon>
        <taxon>Neopterygii</taxon>
        <taxon>Teleostei</taxon>
        <taxon>Protacanthopterygii</taxon>
        <taxon>Salmoniformes</taxon>
        <taxon>Salmonidae</taxon>
        <taxon>Salmoninae</taxon>
        <taxon>Hucho</taxon>
    </lineage>
</organism>
<reference evidence="4" key="1">
    <citation type="submission" date="2018-06" db="EMBL/GenBank/DDBJ databases">
        <title>Genome assembly of Danube salmon.</title>
        <authorList>
            <person name="Macqueen D.J."/>
            <person name="Gundappa M.K."/>
        </authorList>
    </citation>
    <scope>NUCLEOTIDE SEQUENCE [LARGE SCALE GENOMIC DNA]</scope>
</reference>
<dbReference type="Pfam" id="PF01429">
    <property type="entry name" value="MBD"/>
    <property type="match status" value="1"/>
</dbReference>
<accession>A0A4W5JZ69</accession>
<dbReference type="Ensembl" id="ENSHHUT00000010676.1">
    <property type="protein sequence ID" value="ENSHHUP00000010343.1"/>
    <property type="gene ID" value="ENSHHUG00000006319.1"/>
</dbReference>
<evidence type="ECO:0000313" key="4">
    <source>
        <dbReference type="Proteomes" id="UP000314982"/>
    </source>
</evidence>
<dbReference type="InterPro" id="IPR016177">
    <property type="entry name" value="DNA-bd_dom_sf"/>
</dbReference>
<feature type="domain" description="MBD" evidence="2">
    <location>
        <begin position="117"/>
        <end position="142"/>
    </location>
</feature>
<dbReference type="GeneTree" id="ENSGT00980000201406"/>
<keyword evidence="4" id="KW-1185">Reference proteome</keyword>
<reference evidence="3" key="3">
    <citation type="submission" date="2025-09" db="UniProtKB">
        <authorList>
            <consortium name="Ensembl"/>
        </authorList>
    </citation>
    <scope>IDENTIFICATION</scope>
</reference>
<dbReference type="STRING" id="62062.ENSHHUP00000010343"/>
<feature type="compositionally biased region" description="Polar residues" evidence="1">
    <location>
        <begin position="64"/>
        <end position="74"/>
    </location>
</feature>
<sequence length="155" mass="17309">MTNVVFHSSEEKSEDANQNQSSNDKDPKTHSMPKKVRRERRDMEKERLESSSTTTMSSPPHPTVQQPSADQDQLQLAEAGPSEPMVTAVDEASGLFESPASPKQRRSIIRDRGPLYDDPSLPQGWTRKLKQRKSGRSAGKFDLTKSVSSLIDIVM</sequence>
<dbReference type="GO" id="GO:0003677">
    <property type="term" value="F:DNA binding"/>
    <property type="evidence" value="ECO:0007669"/>
    <property type="project" value="InterPro"/>
</dbReference>
<dbReference type="Proteomes" id="UP000314982">
    <property type="component" value="Unassembled WGS sequence"/>
</dbReference>
<dbReference type="Gene3D" id="3.30.890.10">
    <property type="entry name" value="Methyl-cpg-binding Protein 2, Chain A"/>
    <property type="match status" value="1"/>
</dbReference>
<protein>
    <recommendedName>
        <fullName evidence="2">MBD domain-containing protein</fullName>
    </recommendedName>
</protein>
<name>A0A4W5JZ69_9TELE</name>
<feature type="compositionally biased region" description="Basic and acidic residues" evidence="1">
    <location>
        <begin position="39"/>
        <end position="49"/>
    </location>
</feature>